<organism evidence="1 2">
    <name type="scientific">Anaeromyces robustus</name>
    <dbReference type="NCBI Taxonomy" id="1754192"/>
    <lineage>
        <taxon>Eukaryota</taxon>
        <taxon>Fungi</taxon>
        <taxon>Fungi incertae sedis</taxon>
        <taxon>Chytridiomycota</taxon>
        <taxon>Chytridiomycota incertae sedis</taxon>
        <taxon>Neocallimastigomycetes</taxon>
        <taxon>Neocallimastigales</taxon>
        <taxon>Neocallimastigaceae</taxon>
        <taxon>Anaeromyces</taxon>
    </lineage>
</organism>
<comment type="caution">
    <text evidence="1">The sequence shown here is derived from an EMBL/GenBank/DDBJ whole genome shotgun (WGS) entry which is preliminary data.</text>
</comment>
<reference evidence="1 2" key="2">
    <citation type="submission" date="2016-08" db="EMBL/GenBank/DDBJ databases">
        <title>Pervasive Adenine N6-methylation of Active Genes in Fungi.</title>
        <authorList>
            <consortium name="DOE Joint Genome Institute"/>
            <person name="Mondo S.J."/>
            <person name="Dannebaum R.O."/>
            <person name="Kuo R.C."/>
            <person name="Labutti K."/>
            <person name="Haridas S."/>
            <person name="Kuo A."/>
            <person name="Salamov A."/>
            <person name="Ahrendt S.R."/>
            <person name="Lipzen A."/>
            <person name="Sullivan W."/>
            <person name="Andreopoulos W.B."/>
            <person name="Clum A."/>
            <person name="Lindquist E."/>
            <person name="Daum C."/>
            <person name="Ramamoorthy G.K."/>
            <person name="Gryganskyi A."/>
            <person name="Culley D."/>
            <person name="Magnuson J.K."/>
            <person name="James T.Y."/>
            <person name="O'Malley M.A."/>
            <person name="Stajich J.E."/>
            <person name="Spatafora J.W."/>
            <person name="Visel A."/>
            <person name="Grigoriev I.V."/>
        </authorList>
    </citation>
    <scope>NUCLEOTIDE SEQUENCE [LARGE SCALE GENOMIC DNA]</scope>
    <source>
        <strain evidence="1 2">S4</strain>
    </source>
</reference>
<dbReference type="EMBL" id="MCFG01000001">
    <property type="protein sequence ID" value="ORX88238.1"/>
    <property type="molecule type" value="Genomic_DNA"/>
</dbReference>
<keyword evidence="2" id="KW-1185">Reference proteome</keyword>
<sequence length="147" mass="17813">MDEKFIVMDNFNRRINYFYEFDNNPDLEAFYIKLSEKNIKNININGKRYNINDVDSENEFDSKIRKIDCKEVVSTKDIIIKKYDPENYNNIKTYVIDRSDFKYGQLLLDIQYDNDKKFFCIFRILSHTPHKLFNSYVKINNSPIIDY</sequence>
<dbReference type="AlphaFoldDB" id="A0A1Y1XR65"/>
<reference evidence="1 2" key="1">
    <citation type="submission" date="2016-08" db="EMBL/GenBank/DDBJ databases">
        <title>A Parts List for Fungal Cellulosomes Revealed by Comparative Genomics.</title>
        <authorList>
            <consortium name="DOE Joint Genome Institute"/>
            <person name="Haitjema C.H."/>
            <person name="Gilmore S.P."/>
            <person name="Henske J.K."/>
            <person name="Solomon K.V."/>
            <person name="De Groot R."/>
            <person name="Kuo A."/>
            <person name="Mondo S.J."/>
            <person name="Salamov A.A."/>
            <person name="Labutti K."/>
            <person name="Zhao Z."/>
            <person name="Chiniquy J."/>
            <person name="Barry K."/>
            <person name="Brewer H.M."/>
            <person name="Purvine S.O."/>
            <person name="Wright A.T."/>
            <person name="Boxma B."/>
            <person name="Van Alen T."/>
            <person name="Hackstein J.H."/>
            <person name="Baker S.E."/>
            <person name="Grigoriev I.V."/>
            <person name="O'Malley M.A."/>
        </authorList>
    </citation>
    <scope>NUCLEOTIDE SEQUENCE [LARGE SCALE GENOMIC DNA]</scope>
    <source>
        <strain evidence="1 2">S4</strain>
    </source>
</reference>
<evidence type="ECO:0000313" key="1">
    <source>
        <dbReference type="EMBL" id="ORX88238.1"/>
    </source>
</evidence>
<accession>A0A1Y1XR65</accession>
<protein>
    <submittedName>
        <fullName evidence="1">Uncharacterized protein</fullName>
    </submittedName>
</protein>
<proteinExistence type="predicted"/>
<name>A0A1Y1XR65_9FUNG</name>
<evidence type="ECO:0000313" key="2">
    <source>
        <dbReference type="Proteomes" id="UP000193944"/>
    </source>
</evidence>
<gene>
    <name evidence="1" type="ORF">BCR32DRAFT_263676</name>
</gene>
<dbReference type="Proteomes" id="UP000193944">
    <property type="component" value="Unassembled WGS sequence"/>
</dbReference>